<feature type="region of interest" description="Disordered" evidence="13">
    <location>
        <begin position="254"/>
        <end position="275"/>
    </location>
</feature>
<keyword evidence="3 12" id="KW-1003">Cell membrane</keyword>
<keyword evidence="6 12" id="KW-0653">Protein transport</keyword>
<dbReference type="PANTHER" id="PTHR12428:SF65">
    <property type="entry name" value="CYTOCHROME C OXIDASE ASSEMBLY PROTEIN COX18, MITOCHONDRIAL"/>
    <property type="match status" value="1"/>
</dbReference>
<dbReference type="PANTHER" id="PTHR12428">
    <property type="entry name" value="OXA1"/>
    <property type="match status" value="1"/>
</dbReference>
<dbReference type="GO" id="GO:0032977">
    <property type="term" value="F:membrane insertase activity"/>
    <property type="evidence" value="ECO:0007669"/>
    <property type="project" value="InterPro"/>
</dbReference>
<comment type="caution">
    <text evidence="15">The sequence shown here is derived from an EMBL/GenBank/DDBJ whole genome shotgun (WGS) entry which is preliminary data.</text>
</comment>
<comment type="subcellular location">
    <subcellularLocation>
        <location evidence="1 12">Cell membrane</location>
        <topology evidence="1 12">Multi-pass membrane protein</topology>
    </subcellularLocation>
</comment>
<name>A0A430A9B5_9ENTE</name>
<evidence type="ECO:0000256" key="6">
    <source>
        <dbReference type="ARBA" id="ARBA00022927"/>
    </source>
</evidence>
<dbReference type="PROSITE" id="PS51257">
    <property type="entry name" value="PROKAR_LIPOPROTEIN"/>
    <property type="match status" value="1"/>
</dbReference>
<keyword evidence="16" id="KW-1185">Reference proteome</keyword>
<dbReference type="InterPro" id="IPR001708">
    <property type="entry name" value="YidC/ALB3/OXA1/COX18"/>
</dbReference>
<feature type="transmembrane region" description="Helical" evidence="12">
    <location>
        <begin position="168"/>
        <end position="188"/>
    </location>
</feature>
<evidence type="ECO:0000256" key="10">
    <source>
        <dbReference type="ARBA" id="ARBA00023186"/>
    </source>
</evidence>
<dbReference type="GO" id="GO:0015031">
    <property type="term" value="P:protein transport"/>
    <property type="evidence" value="ECO:0007669"/>
    <property type="project" value="UniProtKB-KW"/>
</dbReference>
<keyword evidence="9" id="KW-0564">Palmitate</keyword>
<evidence type="ECO:0000256" key="9">
    <source>
        <dbReference type="ARBA" id="ARBA00023139"/>
    </source>
</evidence>
<protein>
    <recommendedName>
        <fullName evidence="12">Membrane protein insertase YidC</fullName>
    </recommendedName>
    <alternativeName>
        <fullName evidence="12">Foldase YidC</fullName>
    </alternativeName>
    <alternativeName>
        <fullName evidence="12">Membrane integrase YidC</fullName>
    </alternativeName>
    <alternativeName>
        <fullName evidence="12">Membrane protein YidC</fullName>
    </alternativeName>
</protein>
<dbReference type="OrthoDB" id="9780552at2"/>
<evidence type="ECO:0000256" key="11">
    <source>
        <dbReference type="ARBA" id="ARBA00023288"/>
    </source>
</evidence>
<dbReference type="EMBL" id="NGJY01000002">
    <property type="protein sequence ID" value="RSU03678.1"/>
    <property type="molecule type" value="Genomic_DNA"/>
</dbReference>
<evidence type="ECO:0000256" key="7">
    <source>
        <dbReference type="ARBA" id="ARBA00022989"/>
    </source>
</evidence>
<dbReference type="GO" id="GO:0005886">
    <property type="term" value="C:plasma membrane"/>
    <property type="evidence" value="ECO:0007669"/>
    <property type="project" value="UniProtKB-SubCell"/>
</dbReference>
<feature type="transmembrane region" description="Helical" evidence="12">
    <location>
        <begin position="200"/>
        <end position="217"/>
    </location>
</feature>
<feature type="domain" description="Membrane insertase YidC/Oxa/ALB C-terminal" evidence="14">
    <location>
        <begin position="58"/>
        <end position="240"/>
    </location>
</feature>
<gene>
    <name evidence="12" type="primary">yidC</name>
    <name evidence="15" type="ORF">CBF31_08175</name>
</gene>
<evidence type="ECO:0000256" key="13">
    <source>
        <dbReference type="SAM" id="MobiDB-lite"/>
    </source>
</evidence>
<proteinExistence type="inferred from homology"/>
<dbReference type="GO" id="GO:0051205">
    <property type="term" value="P:protein insertion into membrane"/>
    <property type="evidence" value="ECO:0007669"/>
    <property type="project" value="TreeGrafter"/>
</dbReference>
<keyword evidence="7 12" id="KW-1133">Transmembrane helix</keyword>
<evidence type="ECO:0000256" key="1">
    <source>
        <dbReference type="ARBA" id="ARBA00004651"/>
    </source>
</evidence>
<evidence type="ECO:0000256" key="5">
    <source>
        <dbReference type="ARBA" id="ARBA00022729"/>
    </source>
</evidence>
<keyword evidence="4 12" id="KW-0812">Transmembrane</keyword>
<evidence type="ECO:0000256" key="3">
    <source>
        <dbReference type="ARBA" id="ARBA00022475"/>
    </source>
</evidence>
<keyword evidence="8 12" id="KW-0472">Membrane</keyword>
<keyword evidence="2 12" id="KW-0813">Transport</keyword>
<evidence type="ECO:0000313" key="16">
    <source>
        <dbReference type="Proteomes" id="UP000287101"/>
    </source>
</evidence>
<dbReference type="NCBIfam" id="TIGR03592">
    <property type="entry name" value="yidC_oxa1_cterm"/>
    <property type="match status" value="1"/>
</dbReference>
<dbReference type="PRINTS" id="PR00701">
    <property type="entry name" value="60KDINNERMP"/>
</dbReference>
<organism evidence="15 16">
    <name type="scientific">Vagococcus fessus</name>
    <dbReference type="NCBI Taxonomy" id="120370"/>
    <lineage>
        <taxon>Bacteria</taxon>
        <taxon>Bacillati</taxon>
        <taxon>Bacillota</taxon>
        <taxon>Bacilli</taxon>
        <taxon>Lactobacillales</taxon>
        <taxon>Enterococcaceae</taxon>
        <taxon>Vagococcus</taxon>
    </lineage>
</organism>
<feature type="transmembrane region" description="Helical" evidence="12">
    <location>
        <begin position="127"/>
        <end position="148"/>
    </location>
</feature>
<dbReference type="Proteomes" id="UP000287101">
    <property type="component" value="Unassembled WGS sequence"/>
</dbReference>
<feature type="compositionally biased region" description="Basic residues" evidence="13">
    <location>
        <begin position="266"/>
        <end position="275"/>
    </location>
</feature>
<comment type="function">
    <text evidence="12">Required for the insertion and/or proper folding and/or complex formation of integral membrane proteins into the membrane. Involved in integration of membrane proteins that insert both dependently and independently of the Sec translocase complex, as well as at least some lipoproteins.</text>
</comment>
<evidence type="ECO:0000256" key="8">
    <source>
        <dbReference type="ARBA" id="ARBA00023136"/>
    </source>
</evidence>
<feature type="transmembrane region" description="Helical" evidence="12">
    <location>
        <begin position="50"/>
        <end position="75"/>
    </location>
</feature>
<accession>A0A430A9B5</accession>
<evidence type="ECO:0000256" key="4">
    <source>
        <dbReference type="ARBA" id="ARBA00022692"/>
    </source>
</evidence>
<keyword evidence="11 12" id="KW-0449">Lipoprotein</keyword>
<dbReference type="CDD" id="cd20070">
    <property type="entry name" value="5TM_YidC_Alb3"/>
    <property type="match status" value="1"/>
</dbReference>
<evidence type="ECO:0000256" key="12">
    <source>
        <dbReference type="HAMAP-Rule" id="MF_01811"/>
    </source>
</evidence>
<reference evidence="15 16" key="1">
    <citation type="submission" date="2017-05" db="EMBL/GenBank/DDBJ databases">
        <title>Vagococcus spp. assemblies.</title>
        <authorList>
            <person name="Gulvik C.A."/>
        </authorList>
    </citation>
    <scope>NUCLEOTIDE SEQUENCE [LARGE SCALE GENOMIC DNA]</scope>
    <source>
        <strain evidence="15 16">CCUG 41755</strain>
    </source>
</reference>
<dbReference type="Pfam" id="PF02096">
    <property type="entry name" value="60KD_IMP"/>
    <property type="match status" value="1"/>
</dbReference>
<evidence type="ECO:0000256" key="2">
    <source>
        <dbReference type="ARBA" id="ARBA00022448"/>
    </source>
</evidence>
<evidence type="ECO:0000313" key="15">
    <source>
        <dbReference type="EMBL" id="RSU03678.1"/>
    </source>
</evidence>
<comment type="similarity">
    <text evidence="12">Belongs to the OXA1/ALB3/YidC family. Type 2 subfamily.</text>
</comment>
<dbReference type="InterPro" id="IPR023060">
    <property type="entry name" value="YidC/YidC1/YidC2_Firmicutes"/>
</dbReference>
<sequence>MKNKKKLLLTLGMLSLVFILSGCGTSDITVNSTGIWERYIVFNFGRAIQALSFGSNAGIGIILFTIIIRVILFPLMQYQNKSMKKTQELQPKIKALQEKYPSKDPETKRKLQEEQQRLYDQHGVNPFAGCLPLLIQMPILMALWQSISRIPGLSAGKFLWLELGSPDPYWILPILAAIFTFISTKLSSMSQIDSNPTMKIMTYFMPLMILFMGVKLASGLSLYWVISNAFQVGQTLLINNPFKIKREREMERQQKRELERALNKAKSTKKKRVKR</sequence>
<dbReference type="HAMAP" id="MF_01811">
    <property type="entry name" value="YidC_type2"/>
    <property type="match status" value="1"/>
</dbReference>
<evidence type="ECO:0000259" key="14">
    <source>
        <dbReference type="Pfam" id="PF02096"/>
    </source>
</evidence>
<keyword evidence="10 12" id="KW-0143">Chaperone</keyword>
<dbReference type="InterPro" id="IPR028055">
    <property type="entry name" value="YidC/Oxa/ALB_C"/>
</dbReference>
<keyword evidence="5 12" id="KW-0732">Signal</keyword>
<dbReference type="InterPro" id="IPR047196">
    <property type="entry name" value="YidC_ALB_C"/>
</dbReference>
<dbReference type="RefSeq" id="WP_126831885.1">
    <property type="nucleotide sequence ID" value="NZ_CBCRYB010000001.1"/>
</dbReference>
<dbReference type="AlphaFoldDB" id="A0A430A9B5"/>